<evidence type="ECO:0000313" key="3">
    <source>
        <dbReference type="Proteomes" id="UP000572680"/>
    </source>
</evidence>
<feature type="signal peptide" evidence="1">
    <location>
        <begin position="1"/>
        <end position="24"/>
    </location>
</feature>
<dbReference type="AlphaFoldDB" id="A0A7W3LNZ4"/>
<dbReference type="InterPro" id="IPR035992">
    <property type="entry name" value="Ricin_B-like_lectins"/>
</dbReference>
<dbReference type="EMBL" id="JACJIA010000004">
    <property type="protein sequence ID" value="MBA8951646.1"/>
    <property type="molecule type" value="Genomic_DNA"/>
</dbReference>
<evidence type="ECO:0000256" key="1">
    <source>
        <dbReference type="SAM" id="SignalP"/>
    </source>
</evidence>
<dbReference type="SUPFAM" id="SSF50370">
    <property type="entry name" value="Ricin B-like lectins"/>
    <property type="match status" value="1"/>
</dbReference>
<dbReference type="Proteomes" id="UP000572680">
    <property type="component" value="Unassembled WGS sequence"/>
</dbReference>
<keyword evidence="3" id="KW-1185">Reference proteome</keyword>
<comment type="caution">
    <text evidence="2">The sequence shown here is derived from an EMBL/GenBank/DDBJ whole genome shotgun (WGS) entry which is preliminary data.</text>
</comment>
<sequence>MSNRVKLRQLALAAAATATLGVAAAGPCAAAEAGTTATTAAAKAGPGPFYWMINLKSGKAAMPYEHSKERRAPIVQSIKGNYGAQHWKILGSGTERKMENRHSKYCMRATSTTSKVVEQDNCGFSGALWVVSDYDAMWAGKPVYWKNFYTGECLEGYGAVLRTASCTYTSNQYFRLEHVPGT</sequence>
<gene>
    <name evidence="2" type="ORF">HNR61_003286</name>
</gene>
<evidence type="ECO:0008006" key="4">
    <source>
        <dbReference type="Google" id="ProtNLM"/>
    </source>
</evidence>
<keyword evidence="1" id="KW-0732">Signal</keyword>
<evidence type="ECO:0000313" key="2">
    <source>
        <dbReference type="EMBL" id="MBA8951646.1"/>
    </source>
</evidence>
<dbReference type="CDD" id="cd00161">
    <property type="entry name" value="beta-trefoil_Ricin-like"/>
    <property type="match status" value="1"/>
</dbReference>
<dbReference type="RefSeq" id="WP_182844010.1">
    <property type="nucleotide sequence ID" value="NZ_BAAALP010000092.1"/>
</dbReference>
<accession>A0A7W3LNZ4</accession>
<feature type="chain" id="PRO_5039655159" description="Ricin B lectin domain-containing protein" evidence="1">
    <location>
        <begin position="25"/>
        <end position="182"/>
    </location>
</feature>
<proteinExistence type="predicted"/>
<protein>
    <recommendedName>
        <fullName evidence="4">Ricin B lectin domain-containing protein</fullName>
    </recommendedName>
</protein>
<name>A0A7W3LNZ4_ACTNM</name>
<reference evidence="2 3" key="1">
    <citation type="submission" date="2020-08" db="EMBL/GenBank/DDBJ databases">
        <title>Genomic Encyclopedia of Type Strains, Phase IV (KMG-IV): sequencing the most valuable type-strain genomes for metagenomic binning, comparative biology and taxonomic classification.</title>
        <authorList>
            <person name="Goeker M."/>
        </authorList>
    </citation>
    <scope>NUCLEOTIDE SEQUENCE [LARGE SCALE GENOMIC DNA]</scope>
    <source>
        <strain evidence="2 3">DSM 44197</strain>
    </source>
</reference>
<dbReference type="Gene3D" id="2.80.10.50">
    <property type="match status" value="1"/>
</dbReference>
<organism evidence="2 3">
    <name type="scientific">Actinomadura namibiensis</name>
    <dbReference type="NCBI Taxonomy" id="182080"/>
    <lineage>
        <taxon>Bacteria</taxon>
        <taxon>Bacillati</taxon>
        <taxon>Actinomycetota</taxon>
        <taxon>Actinomycetes</taxon>
        <taxon>Streptosporangiales</taxon>
        <taxon>Thermomonosporaceae</taxon>
        <taxon>Actinomadura</taxon>
    </lineage>
</organism>